<evidence type="ECO:0000313" key="7">
    <source>
        <dbReference type="Proteomes" id="UP001629462"/>
    </source>
</evidence>
<dbReference type="InterPro" id="IPR000847">
    <property type="entry name" value="LysR_HTH_N"/>
</dbReference>
<comment type="caution">
    <text evidence="6">The sequence shown here is derived from an EMBL/GenBank/DDBJ whole genome shotgun (WGS) entry which is preliminary data.</text>
</comment>
<sequence>MKVFVEVVETSSFRSAAKRLTMSPAMASKHVAHLESTLHTRLLHRSSRSISLTESGTLAYERCREALEILNETEVLLGQRNGSPRGKLRITAPQWLSNPVFARKLIEYQQAYPHVQLELFLDNQKADLASGWFDLALRVTENPALSLIARPIATVDFLLIGAPAYFARAGRPSSVEELPLHRYVMPILSDWANAKAHKGNSVDINGSNVIRSNDTTLILQLARQGFGLAYLPRWIASEDLRSGSLEFAIPGYIPFSQSLYAMYVNRRYLAPKVRTFIDFMVESMNEPM</sequence>
<evidence type="ECO:0000256" key="2">
    <source>
        <dbReference type="ARBA" id="ARBA00023015"/>
    </source>
</evidence>
<gene>
    <name evidence="6" type="ORF">PQR08_37920</name>
</gene>
<dbReference type="Pfam" id="PF03466">
    <property type="entry name" value="LysR_substrate"/>
    <property type="match status" value="1"/>
</dbReference>
<accession>A0ABW9CXD1</accession>
<keyword evidence="3" id="KW-0238">DNA-binding</keyword>
<comment type="similarity">
    <text evidence="1">Belongs to the LysR transcriptional regulatory family.</text>
</comment>
<dbReference type="PROSITE" id="PS50931">
    <property type="entry name" value="HTH_LYSR"/>
    <property type="match status" value="1"/>
</dbReference>
<evidence type="ECO:0000259" key="5">
    <source>
        <dbReference type="PROSITE" id="PS50931"/>
    </source>
</evidence>
<dbReference type="InterPro" id="IPR058163">
    <property type="entry name" value="LysR-type_TF_proteobact-type"/>
</dbReference>
<dbReference type="InterPro" id="IPR036390">
    <property type="entry name" value="WH_DNA-bd_sf"/>
</dbReference>
<evidence type="ECO:0000256" key="1">
    <source>
        <dbReference type="ARBA" id="ARBA00009437"/>
    </source>
</evidence>
<evidence type="ECO:0000313" key="6">
    <source>
        <dbReference type="EMBL" id="MFM0523203.1"/>
    </source>
</evidence>
<keyword evidence="2" id="KW-0805">Transcription regulation</keyword>
<dbReference type="PANTHER" id="PTHR30537">
    <property type="entry name" value="HTH-TYPE TRANSCRIPTIONAL REGULATOR"/>
    <property type="match status" value="1"/>
</dbReference>
<evidence type="ECO:0000256" key="3">
    <source>
        <dbReference type="ARBA" id="ARBA00023125"/>
    </source>
</evidence>
<proteinExistence type="inferred from homology"/>
<dbReference type="Gene3D" id="1.10.10.10">
    <property type="entry name" value="Winged helix-like DNA-binding domain superfamily/Winged helix DNA-binding domain"/>
    <property type="match status" value="1"/>
</dbReference>
<reference evidence="6 7" key="1">
    <citation type="journal article" date="2024" name="Chem. Sci.">
        <title>Discovery of megapolipeptins by genome mining of a Burkholderiales bacteria collection.</title>
        <authorList>
            <person name="Paulo B.S."/>
            <person name="Recchia M.J.J."/>
            <person name="Lee S."/>
            <person name="Fergusson C.H."/>
            <person name="Romanowski S.B."/>
            <person name="Hernandez A."/>
            <person name="Krull N."/>
            <person name="Liu D.Y."/>
            <person name="Cavanagh H."/>
            <person name="Bos A."/>
            <person name="Gray C.A."/>
            <person name="Murphy B.T."/>
            <person name="Linington R.G."/>
            <person name="Eustaquio A.S."/>
        </authorList>
    </citation>
    <scope>NUCLEOTIDE SEQUENCE [LARGE SCALE GENOMIC DNA]</scope>
    <source>
        <strain evidence="6 7">RL17-374-BIF-D</strain>
    </source>
</reference>
<dbReference type="SUPFAM" id="SSF53850">
    <property type="entry name" value="Periplasmic binding protein-like II"/>
    <property type="match status" value="1"/>
</dbReference>
<dbReference type="RefSeq" id="WP_250485338.1">
    <property type="nucleotide sequence ID" value="NZ_JAQQDB010000077.1"/>
</dbReference>
<keyword evidence="4" id="KW-0804">Transcription</keyword>
<name>A0ABW9CXD1_9BURK</name>
<dbReference type="EMBL" id="JAQQDB010000077">
    <property type="protein sequence ID" value="MFM0523203.1"/>
    <property type="molecule type" value="Genomic_DNA"/>
</dbReference>
<evidence type="ECO:0000256" key="4">
    <source>
        <dbReference type="ARBA" id="ARBA00023163"/>
    </source>
</evidence>
<dbReference type="InterPro" id="IPR005119">
    <property type="entry name" value="LysR_subst-bd"/>
</dbReference>
<dbReference type="Proteomes" id="UP001629462">
    <property type="component" value="Unassembled WGS sequence"/>
</dbReference>
<protein>
    <submittedName>
        <fullName evidence="6">LysR family transcriptional regulator</fullName>
    </submittedName>
</protein>
<feature type="domain" description="HTH lysR-type" evidence="5">
    <location>
        <begin position="1"/>
        <end position="53"/>
    </location>
</feature>
<dbReference type="SUPFAM" id="SSF46785">
    <property type="entry name" value="Winged helix' DNA-binding domain"/>
    <property type="match status" value="1"/>
</dbReference>
<dbReference type="Pfam" id="PF00126">
    <property type="entry name" value="HTH_1"/>
    <property type="match status" value="1"/>
</dbReference>
<dbReference type="CDD" id="cd08422">
    <property type="entry name" value="PBP2_CrgA_like"/>
    <property type="match status" value="1"/>
</dbReference>
<organism evidence="6 7">
    <name type="scientific">Caballeronia jiangsuensis</name>
    <dbReference type="NCBI Taxonomy" id="1458357"/>
    <lineage>
        <taxon>Bacteria</taxon>
        <taxon>Pseudomonadati</taxon>
        <taxon>Pseudomonadota</taxon>
        <taxon>Betaproteobacteria</taxon>
        <taxon>Burkholderiales</taxon>
        <taxon>Burkholderiaceae</taxon>
        <taxon>Caballeronia</taxon>
    </lineage>
</organism>
<dbReference type="InterPro" id="IPR036388">
    <property type="entry name" value="WH-like_DNA-bd_sf"/>
</dbReference>
<dbReference type="PANTHER" id="PTHR30537:SF35">
    <property type="entry name" value="TRANSCRIPTIONAL REGULATORY PROTEIN"/>
    <property type="match status" value="1"/>
</dbReference>
<dbReference type="Gene3D" id="3.40.190.290">
    <property type="match status" value="1"/>
</dbReference>
<keyword evidence="7" id="KW-1185">Reference proteome</keyword>